<dbReference type="InterPro" id="IPR023214">
    <property type="entry name" value="HAD_sf"/>
</dbReference>
<comment type="caution">
    <text evidence="14">The sequence shown here is derived from an EMBL/GenBank/DDBJ whole genome shotgun (WGS) entry which is preliminary data.</text>
</comment>
<reference evidence="14 15" key="1">
    <citation type="submission" date="2006-09" db="EMBL/GenBank/DDBJ databases">
        <authorList>
            <person name="Emerson D."/>
            <person name="Ferriera S."/>
            <person name="Johnson J."/>
            <person name="Kravitz S."/>
            <person name="Halpern A."/>
            <person name="Remington K."/>
            <person name="Beeson K."/>
            <person name="Tran B."/>
            <person name="Rogers Y.-H."/>
            <person name="Friedman R."/>
            <person name="Venter J.C."/>
        </authorList>
    </citation>
    <scope>NUCLEOTIDE SEQUENCE [LARGE SCALE GENOMIC DNA]</scope>
    <source>
        <strain evidence="14 15">PV-1</strain>
    </source>
</reference>
<dbReference type="InterPro" id="IPR006121">
    <property type="entry name" value="HMA_dom"/>
</dbReference>
<dbReference type="InterPro" id="IPR001757">
    <property type="entry name" value="P_typ_ATPase"/>
</dbReference>
<dbReference type="EC" id="7.2.2.12" evidence="10"/>
<dbReference type="PRINTS" id="PR00119">
    <property type="entry name" value="CATATPASE"/>
</dbReference>
<dbReference type="NCBIfam" id="TIGR01525">
    <property type="entry name" value="ATPase-IB_hvy"/>
    <property type="match status" value="1"/>
</dbReference>
<accession>Q0F1N7</accession>
<evidence type="ECO:0000313" key="14">
    <source>
        <dbReference type="EMBL" id="EAU55154.1"/>
    </source>
</evidence>
<dbReference type="InterPro" id="IPR008250">
    <property type="entry name" value="ATPase_P-typ_transduc_dom_A_sf"/>
</dbReference>
<dbReference type="InterPro" id="IPR018303">
    <property type="entry name" value="ATPase_P-typ_P_site"/>
</dbReference>
<dbReference type="GO" id="GO:0016887">
    <property type="term" value="F:ATP hydrolysis activity"/>
    <property type="evidence" value="ECO:0007669"/>
    <property type="project" value="InterPro"/>
</dbReference>
<dbReference type="PANTHER" id="PTHR48085:SF5">
    <property type="entry name" value="CADMIUM_ZINC-TRANSPORTING ATPASE HMA4-RELATED"/>
    <property type="match status" value="1"/>
</dbReference>
<dbReference type="CDD" id="cd00371">
    <property type="entry name" value="HMA"/>
    <property type="match status" value="2"/>
</dbReference>
<comment type="catalytic activity">
    <reaction evidence="11">
        <text>Zn(2+)(in) + ATP + H2O = Zn(2+)(out) + ADP + phosphate + H(+)</text>
        <dbReference type="Rhea" id="RHEA:20621"/>
        <dbReference type="ChEBI" id="CHEBI:15377"/>
        <dbReference type="ChEBI" id="CHEBI:15378"/>
        <dbReference type="ChEBI" id="CHEBI:29105"/>
        <dbReference type="ChEBI" id="CHEBI:30616"/>
        <dbReference type="ChEBI" id="CHEBI:43474"/>
        <dbReference type="ChEBI" id="CHEBI:456216"/>
        <dbReference type="EC" id="7.2.2.12"/>
    </reaction>
</comment>
<dbReference type="GO" id="GO:0005524">
    <property type="term" value="F:ATP binding"/>
    <property type="evidence" value="ECO:0007669"/>
    <property type="project" value="UniProtKB-UniRule"/>
</dbReference>
<feature type="domain" description="HMA" evidence="13">
    <location>
        <begin position="64"/>
        <end position="130"/>
    </location>
</feature>
<feature type="transmembrane region" description="Helical" evidence="12">
    <location>
        <begin position="710"/>
        <end position="731"/>
    </location>
</feature>
<name>Q0F1N7_9PROT</name>
<keyword evidence="15" id="KW-1185">Reference proteome</keyword>
<dbReference type="PANTHER" id="PTHR48085">
    <property type="entry name" value="CADMIUM/ZINC-TRANSPORTING ATPASE HMA2-RELATED"/>
    <property type="match status" value="1"/>
</dbReference>
<dbReference type="SUPFAM" id="SSF56784">
    <property type="entry name" value="HAD-like"/>
    <property type="match status" value="1"/>
</dbReference>
<dbReference type="SUPFAM" id="SSF55008">
    <property type="entry name" value="HMA, heavy metal-associated domain"/>
    <property type="match status" value="2"/>
</dbReference>
<gene>
    <name evidence="14" type="ORF">SPV1_10496</name>
</gene>
<evidence type="ECO:0000256" key="7">
    <source>
        <dbReference type="ARBA" id="ARBA00022967"/>
    </source>
</evidence>
<dbReference type="GO" id="GO:0016463">
    <property type="term" value="F:P-type zinc transporter activity"/>
    <property type="evidence" value="ECO:0007669"/>
    <property type="project" value="UniProtKB-EC"/>
</dbReference>
<dbReference type="Proteomes" id="UP000005297">
    <property type="component" value="Unassembled WGS sequence"/>
</dbReference>
<dbReference type="InterPro" id="IPR036412">
    <property type="entry name" value="HAD-like_sf"/>
</dbReference>
<dbReference type="SFLD" id="SFLDG00002">
    <property type="entry name" value="C1.7:_P-type_atpase_like"/>
    <property type="match status" value="1"/>
</dbReference>
<comment type="similarity">
    <text evidence="2 12">Belongs to the cation transport ATPase (P-type) (TC 3.A.3) family. Type IB subfamily.</text>
</comment>
<evidence type="ECO:0000256" key="12">
    <source>
        <dbReference type="RuleBase" id="RU362081"/>
    </source>
</evidence>
<dbReference type="eggNOG" id="COG2217">
    <property type="taxonomic scope" value="Bacteria"/>
</dbReference>
<dbReference type="Gene3D" id="2.70.150.10">
    <property type="entry name" value="Calcium-transporting ATPase, cytoplasmic transduction domain A"/>
    <property type="match status" value="1"/>
</dbReference>
<dbReference type="Pfam" id="PF00403">
    <property type="entry name" value="HMA"/>
    <property type="match status" value="2"/>
</dbReference>
<keyword evidence="8 12" id="KW-1133">Transmembrane helix</keyword>
<dbReference type="InterPro" id="IPR023299">
    <property type="entry name" value="ATPase_P-typ_cyto_dom_N"/>
</dbReference>
<dbReference type="FunFam" id="2.70.150.10:FF:000002">
    <property type="entry name" value="Copper-transporting ATPase 1, putative"/>
    <property type="match status" value="1"/>
</dbReference>
<evidence type="ECO:0000256" key="4">
    <source>
        <dbReference type="ARBA" id="ARBA00022723"/>
    </source>
</evidence>
<dbReference type="InterPro" id="IPR051014">
    <property type="entry name" value="Cation_Transport_ATPase_IB"/>
</dbReference>
<dbReference type="SFLD" id="SFLDS00003">
    <property type="entry name" value="Haloacid_Dehalogenase"/>
    <property type="match status" value="1"/>
</dbReference>
<keyword evidence="6 12" id="KW-0067">ATP-binding</keyword>
<keyword evidence="4 12" id="KW-0479">Metal-binding</keyword>
<feature type="transmembrane region" description="Helical" evidence="12">
    <location>
        <begin position="737"/>
        <end position="759"/>
    </location>
</feature>
<evidence type="ECO:0000256" key="2">
    <source>
        <dbReference type="ARBA" id="ARBA00006024"/>
    </source>
</evidence>
<dbReference type="Pfam" id="PF00122">
    <property type="entry name" value="E1-E2_ATPase"/>
    <property type="match status" value="1"/>
</dbReference>
<dbReference type="GO" id="GO:0005886">
    <property type="term" value="C:plasma membrane"/>
    <property type="evidence" value="ECO:0007669"/>
    <property type="project" value="UniProtKB-SubCell"/>
</dbReference>
<dbReference type="SFLD" id="SFLDF00027">
    <property type="entry name" value="p-type_atpase"/>
    <property type="match status" value="1"/>
</dbReference>
<organism evidence="14 15">
    <name type="scientific">Mariprofundus ferrooxydans PV-1</name>
    <dbReference type="NCBI Taxonomy" id="314345"/>
    <lineage>
        <taxon>Bacteria</taxon>
        <taxon>Pseudomonadati</taxon>
        <taxon>Pseudomonadota</taxon>
        <taxon>Candidatius Mariprofundia</taxon>
        <taxon>Mariprofundales</taxon>
        <taxon>Mariprofundaceae</taxon>
        <taxon>Mariprofundus</taxon>
    </lineage>
</organism>
<dbReference type="Pfam" id="PF00702">
    <property type="entry name" value="Hydrolase"/>
    <property type="match status" value="1"/>
</dbReference>
<dbReference type="FunCoup" id="Q0F1N7">
    <property type="interactions" value="137"/>
</dbReference>
<dbReference type="InterPro" id="IPR059000">
    <property type="entry name" value="ATPase_P-type_domA"/>
</dbReference>
<dbReference type="PROSITE" id="PS00154">
    <property type="entry name" value="ATPASE_E1_E2"/>
    <property type="match status" value="1"/>
</dbReference>
<evidence type="ECO:0000313" key="15">
    <source>
        <dbReference type="Proteomes" id="UP000005297"/>
    </source>
</evidence>
<dbReference type="EMBL" id="AATS01000003">
    <property type="protein sequence ID" value="EAU55154.1"/>
    <property type="molecule type" value="Genomic_DNA"/>
</dbReference>
<evidence type="ECO:0000259" key="13">
    <source>
        <dbReference type="PROSITE" id="PS50846"/>
    </source>
</evidence>
<evidence type="ECO:0000256" key="3">
    <source>
        <dbReference type="ARBA" id="ARBA00022692"/>
    </source>
</evidence>
<dbReference type="NCBIfam" id="TIGR01512">
    <property type="entry name" value="ATPase-IB2_Cd"/>
    <property type="match status" value="1"/>
</dbReference>
<dbReference type="Gene3D" id="3.40.1110.10">
    <property type="entry name" value="Calcium-transporting ATPase, cytoplasmic domain N"/>
    <property type="match status" value="1"/>
</dbReference>
<dbReference type="NCBIfam" id="TIGR01511">
    <property type="entry name" value="ATPase-IB1_Cu"/>
    <property type="match status" value="1"/>
</dbReference>
<dbReference type="InterPro" id="IPR044492">
    <property type="entry name" value="P_typ_ATPase_HD_dom"/>
</dbReference>
<protein>
    <recommendedName>
        <fullName evidence="10">P-type Zn(2+) transporter</fullName>
        <ecNumber evidence="10">7.2.2.12</ecNumber>
    </recommendedName>
</protein>
<keyword evidence="12" id="KW-1003">Cell membrane</keyword>
<evidence type="ECO:0000256" key="1">
    <source>
        <dbReference type="ARBA" id="ARBA00004141"/>
    </source>
</evidence>
<evidence type="ECO:0000256" key="8">
    <source>
        <dbReference type="ARBA" id="ARBA00022989"/>
    </source>
</evidence>
<dbReference type="PROSITE" id="PS50846">
    <property type="entry name" value="HMA_2"/>
    <property type="match status" value="2"/>
</dbReference>
<dbReference type="HOGENOM" id="CLU_001771_6_4_0"/>
<keyword evidence="3 12" id="KW-0812">Transmembrane</keyword>
<feature type="transmembrane region" description="Helical" evidence="12">
    <location>
        <begin position="374"/>
        <end position="395"/>
    </location>
</feature>
<evidence type="ECO:0000256" key="6">
    <source>
        <dbReference type="ARBA" id="ARBA00022840"/>
    </source>
</evidence>
<keyword evidence="5 12" id="KW-0547">Nucleotide-binding</keyword>
<dbReference type="InterPro" id="IPR023298">
    <property type="entry name" value="ATPase_P-typ_TM_dom_sf"/>
</dbReference>
<dbReference type="AlphaFoldDB" id="Q0F1N7"/>
<sequence>MDCPDCAARIEKAVVRLPGVANVRVNFIGETLSAEVNSEESMQRMRKAICSLGYSVEEDGEKRVTSVLQVKGMDCSEEKVLVEKVLTGIPGLERFDVNLMSQRLRVIHDPNILPLSGIIRVLENAGLSAAPFGAAQPTEGRWSRYGREISTGTAGILTGVGLLLHFMDAGNVWEITAYSLAIASGGWFIARKGLAAARHRSLDMNFLMMVAVIGAMGIGAWDEGAMVVFLFALAQMLEGRAMDRARSAVRTLMDLAPPTARLIREGKELSVSVDEIKEGDVFRLRPGEKVPLDGEIIDGSSAVNQAPITGESVPVDKESGDIVYAGSINSQGSLDVRVTHKASDTTLAHIIHLIEEAQAARAPSQSFIDRFARIYTPAVLVLAVLIAVLPALLMGQSFGEWFYRALVLLVIACPCALVISTPVAIVSGLARGARDGILIKGGAHLENAGHIKALALDKTGTLTEGLPRVQDIEPLNETPKDELIRIAASLEARSEHPLAQAIRDYASACGIESEQVSEFKALTGLGVQGRVQGQDFLLGNHRLFEERGLCTPEVEAVLKRHEAAGKTVMILGNSKHVMGLIAVADNLRPEARATIEALRSLGIRQITMLTGDNRRTAQTIARDLGLDDIQAELMPVDKVAAVKKLVEQHHKVGMVGDGVNDAPAMAAATTGIAMGAAGSDAALETADVILMSDDLTKLPLAIRLSRATLAIIRQNIFLSLLIKAVFLALALTGHATLWMAVFADMGASLIVIANGLRLLRIKHAAVDIR</sequence>
<proteinExistence type="inferred from homology"/>
<dbReference type="Gene3D" id="3.40.50.1000">
    <property type="entry name" value="HAD superfamily/HAD-like"/>
    <property type="match status" value="1"/>
</dbReference>
<dbReference type="Gene3D" id="3.30.70.100">
    <property type="match status" value="2"/>
</dbReference>
<feature type="domain" description="HMA" evidence="13">
    <location>
        <begin position="1"/>
        <end position="57"/>
    </location>
</feature>
<dbReference type="SUPFAM" id="SSF81665">
    <property type="entry name" value="Calcium ATPase, transmembrane domain M"/>
    <property type="match status" value="1"/>
</dbReference>
<evidence type="ECO:0000256" key="10">
    <source>
        <dbReference type="ARBA" id="ARBA00039097"/>
    </source>
</evidence>
<dbReference type="InterPro" id="IPR036163">
    <property type="entry name" value="HMA_dom_sf"/>
</dbReference>
<evidence type="ECO:0000256" key="5">
    <source>
        <dbReference type="ARBA" id="ARBA00022741"/>
    </source>
</evidence>
<dbReference type="GO" id="GO:0046872">
    <property type="term" value="F:metal ion binding"/>
    <property type="evidence" value="ECO:0007669"/>
    <property type="project" value="UniProtKB-KW"/>
</dbReference>
<feature type="transmembrane region" description="Helical" evidence="12">
    <location>
        <begin position="401"/>
        <end position="430"/>
    </location>
</feature>
<dbReference type="PRINTS" id="PR00941">
    <property type="entry name" value="CDATPASE"/>
</dbReference>
<dbReference type="InParanoid" id="Q0F1N7"/>
<evidence type="ECO:0000256" key="9">
    <source>
        <dbReference type="ARBA" id="ARBA00023136"/>
    </source>
</evidence>
<evidence type="ECO:0000256" key="11">
    <source>
        <dbReference type="ARBA" id="ARBA00047308"/>
    </source>
</evidence>
<keyword evidence="7" id="KW-1278">Translocase</keyword>
<dbReference type="SUPFAM" id="SSF81653">
    <property type="entry name" value="Calcium ATPase, transduction domain A"/>
    <property type="match status" value="1"/>
</dbReference>
<keyword evidence="9 12" id="KW-0472">Membrane</keyword>
<dbReference type="NCBIfam" id="TIGR01494">
    <property type="entry name" value="ATPase_P-type"/>
    <property type="match status" value="1"/>
</dbReference>
<comment type="subcellular location">
    <subcellularLocation>
        <location evidence="12">Cell membrane</location>
    </subcellularLocation>
    <subcellularLocation>
        <location evidence="1">Membrane</location>
        <topology evidence="1">Multi-pass membrane protein</topology>
    </subcellularLocation>
</comment>
<dbReference type="InterPro" id="IPR027256">
    <property type="entry name" value="P-typ_ATPase_IB"/>
</dbReference>